<dbReference type="PROSITE" id="PS00455">
    <property type="entry name" value="AMP_BINDING"/>
    <property type="match status" value="2"/>
</dbReference>
<comment type="cofactor">
    <cofactor evidence="1">
        <name>pantetheine 4'-phosphate</name>
        <dbReference type="ChEBI" id="CHEBI:47942"/>
    </cofactor>
</comment>
<dbReference type="PANTHER" id="PTHR45527:SF14">
    <property type="entry name" value="PLIPASTATIN SYNTHASE SUBUNIT B"/>
    <property type="match status" value="1"/>
</dbReference>
<dbReference type="FunFam" id="1.10.1200.10:FF:000016">
    <property type="entry name" value="Non-ribosomal peptide synthase"/>
    <property type="match status" value="1"/>
</dbReference>
<reference evidence="6" key="1">
    <citation type="journal article" date="2014" name="Int. J. Syst. Evol. Microbiol.">
        <title>Complete genome sequence of Corynebacterium casei LMG S-19264T (=DSM 44701T), isolated from a smear-ripened cheese.</title>
        <authorList>
            <consortium name="US DOE Joint Genome Institute (JGI-PGF)"/>
            <person name="Walter F."/>
            <person name="Albersmeier A."/>
            <person name="Kalinowski J."/>
            <person name="Ruckert C."/>
        </authorList>
    </citation>
    <scope>NUCLEOTIDE SEQUENCE</scope>
    <source>
        <strain evidence="6">JCM 3093</strain>
    </source>
</reference>
<dbReference type="RefSeq" id="WP_191893615.1">
    <property type="nucleotide sequence ID" value="NZ_BMQD01000002.1"/>
</dbReference>
<dbReference type="Gene3D" id="3.40.50.12780">
    <property type="entry name" value="N-terminal domain of ligase-like"/>
    <property type="match status" value="1"/>
</dbReference>
<feature type="region of interest" description="Disordered" evidence="4">
    <location>
        <begin position="607"/>
        <end position="653"/>
    </location>
</feature>
<protein>
    <recommendedName>
        <fullName evidence="5">Carrier domain-containing protein</fullName>
    </recommendedName>
</protein>
<dbReference type="InterPro" id="IPR006162">
    <property type="entry name" value="Ppantetheine_attach_site"/>
</dbReference>
<dbReference type="GO" id="GO:0043041">
    <property type="term" value="P:amino acid activation for nonribosomal peptide biosynthetic process"/>
    <property type="evidence" value="ECO:0007669"/>
    <property type="project" value="TreeGrafter"/>
</dbReference>
<evidence type="ECO:0000259" key="5">
    <source>
        <dbReference type="PROSITE" id="PS50075"/>
    </source>
</evidence>
<name>A0AA37BCJ2_9ACTN</name>
<dbReference type="SUPFAM" id="SSF52777">
    <property type="entry name" value="CoA-dependent acyltransferases"/>
    <property type="match status" value="4"/>
</dbReference>
<dbReference type="InterPro" id="IPR020845">
    <property type="entry name" value="AMP-binding_CS"/>
</dbReference>
<dbReference type="Proteomes" id="UP000627984">
    <property type="component" value="Unassembled WGS sequence"/>
</dbReference>
<dbReference type="FunFam" id="3.30.300.30:FF:000010">
    <property type="entry name" value="Enterobactin synthetase component F"/>
    <property type="match status" value="1"/>
</dbReference>
<feature type="region of interest" description="Disordered" evidence="4">
    <location>
        <begin position="1107"/>
        <end position="1128"/>
    </location>
</feature>
<dbReference type="Pfam" id="PF00501">
    <property type="entry name" value="AMP-binding"/>
    <property type="match status" value="3"/>
</dbReference>
<dbReference type="GO" id="GO:0005829">
    <property type="term" value="C:cytosol"/>
    <property type="evidence" value="ECO:0007669"/>
    <property type="project" value="TreeGrafter"/>
</dbReference>
<sequence length="2434" mass="259586">MSASESSPAGPGTARPGTARSNTTGPGTVGSSAVGSSAVGSSAVGPGSETFPLTGAQAGIWFAQRLDPGNPVYNTADRVDIHGTLDPALFERALRRGLAEAEPLRLRFTEEPAQYLPECDSLRDSITVLDLRGETDPDAAAEAWMRADVRTPVDPVDGGADGSLSRHALLRLADDRFTWYLRVHHLLIDAYAMSMLVGRVAEIYSALDGGLPSGPSPFGGLAPVLEEEAAYLGSERHSKDRAYWLGLLDRAPEPAGLAGAPALSAREVVRHREELPATGHWEALARETRATWAEVAAAGVAVYLGRLTGSTDVLVGLPLMNRSGAALRVPCLTVNVLPLRLDVRPGVPLGDLVRQTARRMAEARRHSRYRIEELRRDLGLSGSSRALFGPLLNIKPFASDVKFGPLPATVRNLAAGPVDDLAVALLLDGDRLTLELDGNAALYSERDLAVHARRLARLLSALADVPPGTPIGRLPLLTEEDEAALPTASAAAATGPRTVVEVFDERVRLTPGERALVCSGEELTFGELGRRADRLARRLVREGAGPERIVALELPRSADLVVALLAVLKSGAAFLPVDPAYPADRREFMLSDARPSIVVTPEWLAAGTADSPPRTGLPESAGTADSPPRTALPGTAGTRPGDTGEAPGAALPLPRPDDAAYVIYTSGSTGRPKGVVATHRGLAALFASHRERLFPSGDRAGERLRVAHTASFSFDASLDPVLWMVGGHELHLLDDDTYRDPEALTACVRELGIDYLDLTPSHLKEMPALLAAPPRIVVVGGEAVPEPLWRRLRESGALAVDHYGPTEATVDAYTRLGDGTEGPTLGTRAHVLDHALQPAPPGVAGELYLSGDGLARGYLRRPELTAERFVAGPGGSRLYRTGDRARWTADGRLELLGRTDDQVKVRGVRIEPGEIEAVLEEHPGVSAAAVAVRSGRLVAYAVPAGESAGPDTTAAPALRETTAAPDTTAVPAADPATAGATGSRQAAGLREFAASRLPTGMVPSAVAWLDALPRTPSGKLDRAALPEVDAATRRSREPENASEHAMRELFREVLGVPGAGVEDGFFELGGHSLLAARLAVRIRETFGVRMPIATIFEAPTAAGLVARLPSGHTARPPLRPRRRPDPVPLSSAQARLWFLYRIEGPNPTYNIPIALHLPGPVDRTALEAALGDLVARHEVLRTVFPERDGVPCQRILEPGPVPLPVWQPGEHLAEAVRTVARRGFDLAVETPFRAHLLRGRDGNRSGDGAGDGAEHVLVLVLHHIAGDGWSTEPLVRDLLTAYEARRAHRAPAFEPLPVQYADYALCQRELPDTDLSHWTEALAGLPDRLELPADRPRPAVSSGAGGTVPVRFDPGLTAGIEALARANRASVFMVLHAALAALLTRLGAGTDIPIGTPVAGRGDSALDDAVGFFVNTLVLRTDTSGDPAFTELLRRVKETDLAAFDHAETPFDRLVEVLNPPRARNRHPLFQVMLVHQDAPAPGVEVVHTGTAKFDLTLNLDRSGSGFLEYSTDLFDPGTARSIAERLVRLLSAAVADPDRPVSGLDILSGAERRTLIEGWNGDLVSEPGATLPELFEAQARRTPDAVAVTAAGTELTYAELNARANRLAHKLAAHGAGPERIVALALPRSADLVAALLAVVKTGAAYLPLDPTYPADRLDYMISDAAPVCVVDPGWLEDLDDWLDHDPERSLAPGNAAYVIYTSGSTGRPKGVLVTHHNVVRLLSATDHWFGFGPDDVWTLFHSYAFDFSVWELWGALLYGGRLVVVPYEVSRSPEDFLGLLARERVTVLNQTPSAFYQLVAADDGRELALRYVVFGGEALELARLSDWYARRPGPAGPGHEPGPAQSPPRPSPAQSPPRPSPAQSPPRPSPAQNGPLLVNMYGITETTVHVTHMPLSPDHREGSLIGRGIPDLRVYLLDGTLQPVPPGVVGEMYVAGDGLARGYLGRPELTAERFVADPYGPPGTRMYRSGDLARWRPDGTLDYVGRADQQVKVRGFRIELGEIEAALLRHPAVGQAAVIVREDRPGDRRLVAYAVPATVPGGVLDAAELRRFAAQALPDYMVPSAVVEITALPLTVNGKLDRRALPAPAAPAAEGRPPATPLEETLCGLFAEVLDLPRAGADDGFFELGGHSLLAVRLVSRIREVLGAEVTIGALFEAPTPAGLAALVQGEDGGTGVDPLAVLLPLRETGSAPPLFCVHPAGGLSWCYSGLIRHLPDRPIYGLQARHDPLPSSLRELAADYVARIREVQPEGPYHLLGWSTGGIIAQEMAVQLRLAGQGVAPLAILDAYPAEGMRDLPPSDEAEALEALLTMGGFAPDAASTLEGAIEVLRREGSPLAGLPVETLRSLRDLYLNTNRLVRKLDTRVFDGDVLFFRATVDTIDDTLTPNTWRPHVSGMIDAHDVACSHKDMTRPGPIAEIGAIVAARLRERNR</sequence>
<dbReference type="InterPro" id="IPR010071">
    <property type="entry name" value="AA_adenyl_dom"/>
</dbReference>
<dbReference type="NCBIfam" id="TIGR01733">
    <property type="entry name" value="AA-adenyl-dom"/>
    <property type="match status" value="1"/>
</dbReference>
<dbReference type="InterPro" id="IPR045851">
    <property type="entry name" value="AMP-bd_C_sf"/>
</dbReference>
<feature type="region of interest" description="Disordered" evidence="4">
    <location>
        <begin position="962"/>
        <end position="982"/>
    </location>
</feature>
<dbReference type="SUPFAM" id="SSF53474">
    <property type="entry name" value="alpha/beta-Hydrolases"/>
    <property type="match status" value="1"/>
</dbReference>
<dbReference type="Gene3D" id="3.40.50.1820">
    <property type="entry name" value="alpha/beta hydrolase"/>
    <property type="match status" value="1"/>
</dbReference>
<evidence type="ECO:0000313" key="6">
    <source>
        <dbReference type="EMBL" id="GGK51848.1"/>
    </source>
</evidence>
<dbReference type="FunFam" id="2.30.38.10:FF:000001">
    <property type="entry name" value="Non-ribosomal peptide synthetase PvdI"/>
    <property type="match status" value="1"/>
</dbReference>
<dbReference type="PANTHER" id="PTHR45527">
    <property type="entry name" value="NONRIBOSOMAL PEPTIDE SYNTHETASE"/>
    <property type="match status" value="1"/>
</dbReference>
<keyword evidence="3" id="KW-0597">Phosphoprotein</keyword>
<dbReference type="GO" id="GO:0072330">
    <property type="term" value="P:monocarboxylic acid biosynthetic process"/>
    <property type="evidence" value="ECO:0007669"/>
    <property type="project" value="UniProtKB-ARBA"/>
</dbReference>
<dbReference type="PROSITE" id="PS00012">
    <property type="entry name" value="PHOSPHOPANTETHEINE"/>
    <property type="match status" value="2"/>
</dbReference>
<feature type="region of interest" description="Disordered" evidence="4">
    <location>
        <begin position="1"/>
        <end position="45"/>
    </location>
</feature>
<evidence type="ECO:0000256" key="2">
    <source>
        <dbReference type="ARBA" id="ARBA00022450"/>
    </source>
</evidence>
<comment type="caution">
    <text evidence="6">The sequence shown here is derived from an EMBL/GenBank/DDBJ whole genome shotgun (WGS) entry which is preliminary data.</text>
</comment>
<dbReference type="InterPro" id="IPR020806">
    <property type="entry name" value="PKS_PP-bd"/>
</dbReference>
<evidence type="ECO:0000256" key="4">
    <source>
        <dbReference type="SAM" id="MobiDB-lite"/>
    </source>
</evidence>
<reference evidence="6" key="2">
    <citation type="submission" date="2022-09" db="EMBL/GenBank/DDBJ databases">
        <authorList>
            <person name="Sun Q."/>
            <person name="Ohkuma M."/>
        </authorList>
    </citation>
    <scope>NUCLEOTIDE SEQUENCE</scope>
    <source>
        <strain evidence="6">JCM 3093</strain>
    </source>
</reference>
<dbReference type="EMBL" id="BMQD01000002">
    <property type="protein sequence ID" value="GGK51848.1"/>
    <property type="molecule type" value="Genomic_DNA"/>
</dbReference>
<dbReference type="SMART" id="SM00824">
    <property type="entry name" value="PKS_TE"/>
    <property type="match status" value="1"/>
</dbReference>
<dbReference type="SUPFAM" id="SSF56801">
    <property type="entry name" value="Acetyl-CoA synthetase-like"/>
    <property type="match status" value="2"/>
</dbReference>
<dbReference type="CDD" id="cd05930">
    <property type="entry name" value="A_NRPS"/>
    <property type="match status" value="1"/>
</dbReference>
<dbReference type="Pfam" id="PF13193">
    <property type="entry name" value="AMP-binding_C"/>
    <property type="match status" value="1"/>
</dbReference>
<feature type="domain" description="Carrier" evidence="5">
    <location>
        <begin position="1037"/>
        <end position="1112"/>
    </location>
</feature>
<dbReference type="Pfam" id="PF00975">
    <property type="entry name" value="Thioesterase"/>
    <property type="match status" value="1"/>
</dbReference>
<dbReference type="InterPro" id="IPR023213">
    <property type="entry name" value="CAT-like_dom_sf"/>
</dbReference>
<dbReference type="GO" id="GO:0008610">
    <property type="term" value="P:lipid biosynthetic process"/>
    <property type="evidence" value="ECO:0007669"/>
    <property type="project" value="UniProtKB-ARBA"/>
</dbReference>
<evidence type="ECO:0000256" key="1">
    <source>
        <dbReference type="ARBA" id="ARBA00001957"/>
    </source>
</evidence>
<keyword evidence="2" id="KW-0596">Phosphopantetheine</keyword>
<gene>
    <name evidence="6" type="ORF">GCM10010126_09180</name>
</gene>
<evidence type="ECO:0000256" key="3">
    <source>
        <dbReference type="ARBA" id="ARBA00022553"/>
    </source>
</evidence>
<dbReference type="InterPro" id="IPR036736">
    <property type="entry name" value="ACP-like_sf"/>
</dbReference>
<dbReference type="Gene3D" id="3.30.559.10">
    <property type="entry name" value="Chloramphenicol acetyltransferase-like domain"/>
    <property type="match status" value="2"/>
</dbReference>
<feature type="compositionally biased region" description="Low complexity" evidence="4">
    <location>
        <begin position="23"/>
        <end position="45"/>
    </location>
</feature>
<dbReference type="InterPro" id="IPR025110">
    <property type="entry name" value="AMP-bd_C"/>
</dbReference>
<dbReference type="CDD" id="cd19540">
    <property type="entry name" value="LCL_NRPS-like"/>
    <property type="match status" value="1"/>
</dbReference>
<dbReference type="InterPro" id="IPR042099">
    <property type="entry name" value="ANL_N_sf"/>
</dbReference>
<dbReference type="Gene3D" id="2.30.38.10">
    <property type="entry name" value="Luciferase, Domain 3"/>
    <property type="match status" value="1"/>
</dbReference>
<evidence type="ECO:0000313" key="7">
    <source>
        <dbReference type="Proteomes" id="UP000627984"/>
    </source>
</evidence>
<accession>A0AA37BCJ2</accession>
<dbReference type="SUPFAM" id="SSF47336">
    <property type="entry name" value="ACP-like"/>
    <property type="match status" value="2"/>
</dbReference>
<dbReference type="GO" id="GO:0031177">
    <property type="term" value="F:phosphopantetheine binding"/>
    <property type="evidence" value="ECO:0007669"/>
    <property type="project" value="InterPro"/>
</dbReference>
<dbReference type="Gene3D" id="3.40.50.980">
    <property type="match status" value="4"/>
</dbReference>
<dbReference type="Pfam" id="PF00550">
    <property type="entry name" value="PP-binding"/>
    <property type="match status" value="2"/>
</dbReference>
<dbReference type="InterPro" id="IPR001031">
    <property type="entry name" value="Thioesterase"/>
</dbReference>
<dbReference type="Gene3D" id="3.30.300.30">
    <property type="match status" value="2"/>
</dbReference>
<organism evidence="6 7">
    <name type="scientific">Planomonospora parontospora</name>
    <dbReference type="NCBI Taxonomy" id="58119"/>
    <lineage>
        <taxon>Bacteria</taxon>
        <taxon>Bacillati</taxon>
        <taxon>Actinomycetota</taxon>
        <taxon>Actinomycetes</taxon>
        <taxon>Streptosporangiales</taxon>
        <taxon>Streptosporangiaceae</taxon>
        <taxon>Planomonospora</taxon>
    </lineage>
</organism>
<dbReference type="PROSITE" id="PS50075">
    <property type="entry name" value="CARRIER"/>
    <property type="match status" value="2"/>
</dbReference>
<dbReference type="Pfam" id="PF00668">
    <property type="entry name" value="Condensation"/>
    <property type="match status" value="2"/>
</dbReference>
<dbReference type="InterPro" id="IPR029058">
    <property type="entry name" value="AB_hydrolase_fold"/>
</dbReference>
<proteinExistence type="predicted"/>
<dbReference type="SMART" id="SM00823">
    <property type="entry name" value="PKS_PP"/>
    <property type="match status" value="2"/>
</dbReference>
<dbReference type="Gene3D" id="1.10.1200.10">
    <property type="entry name" value="ACP-like"/>
    <property type="match status" value="1"/>
</dbReference>
<feature type="domain" description="Carrier" evidence="5">
    <location>
        <begin position="2099"/>
        <end position="2174"/>
    </location>
</feature>
<feature type="compositionally biased region" description="Pro residues" evidence="4">
    <location>
        <begin position="1846"/>
        <end position="1871"/>
    </location>
</feature>
<dbReference type="GO" id="GO:0003824">
    <property type="term" value="F:catalytic activity"/>
    <property type="evidence" value="ECO:0007669"/>
    <property type="project" value="InterPro"/>
</dbReference>
<dbReference type="Gene3D" id="3.30.559.30">
    <property type="entry name" value="Nonribosomal peptide synthetase, condensation domain"/>
    <property type="match status" value="2"/>
</dbReference>
<dbReference type="CDD" id="cd17643">
    <property type="entry name" value="A_NRPS_Cytc1-like"/>
    <property type="match status" value="1"/>
</dbReference>
<dbReference type="InterPro" id="IPR009081">
    <property type="entry name" value="PP-bd_ACP"/>
</dbReference>
<dbReference type="InterPro" id="IPR020802">
    <property type="entry name" value="TesA-like"/>
</dbReference>
<dbReference type="InterPro" id="IPR000873">
    <property type="entry name" value="AMP-dep_synth/lig_dom"/>
</dbReference>
<feature type="region of interest" description="Disordered" evidence="4">
    <location>
        <begin position="1834"/>
        <end position="1878"/>
    </location>
</feature>
<dbReference type="GO" id="GO:0044550">
    <property type="term" value="P:secondary metabolite biosynthetic process"/>
    <property type="evidence" value="ECO:0007669"/>
    <property type="project" value="TreeGrafter"/>
</dbReference>
<dbReference type="FunFam" id="3.40.50.980:FF:000001">
    <property type="entry name" value="Non-ribosomal peptide synthetase"/>
    <property type="match status" value="1"/>
</dbReference>
<dbReference type="InterPro" id="IPR001242">
    <property type="entry name" value="Condensation_dom"/>
</dbReference>